<dbReference type="STRING" id="1777141.AWB80_02094"/>
<dbReference type="SUPFAM" id="SSF51316">
    <property type="entry name" value="Mss4-like"/>
    <property type="match status" value="1"/>
</dbReference>
<feature type="compositionally biased region" description="Basic and acidic residues" evidence="5">
    <location>
        <begin position="133"/>
        <end position="148"/>
    </location>
</feature>
<dbReference type="PANTHER" id="PTHR33337:SF40">
    <property type="entry name" value="CENP-V_GFA DOMAIN-CONTAINING PROTEIN-RELATED"/>
    <property type="match status" value="1"/>
</dbReference>
<dbReference type="InterPro" id="IPR011057">
    <property type="entry name" value="Mss4-like_sf"/>
</dbReference>
<reference evidence="7" key="1">
    <citation type="submission" date="2016-01" db="EMBL/GenBank/DDBJ databases">
        <authorList>
            <person name="Peeters C."/>
        </authorList>
    </citation>
    <scope>NUCLEOTIDE SEQUENCE [LARGE SCALE GENOMIC DNA]</scope>
    <source>
        <strain evidence="7">LMG 29323</strain>
    </source>
</reference>
<comment type="similarity">
    <text evidence="1">Belongs to the Gfa family.</text>
</comment>
<name>A0A158ACA7_9BURK</name>
<evidence type="ECO:0000256" key="5">
    <source>
        <dbReference type="SAM" id="MobiDB-lite"/>
    </source>
</evidence>
<dbReference type="Pfam" id="PF04828">
    <property type="entry name" value="GFA"/>
    <property type="match status" value="1"/>
</dbReference>
<dbReference type="Proteomes" id="UP000054911">
    <property type="component" value="Unassembled WGS sequence"/>
</dbReference>
<evidence type="ECO:0000313" key="7">
    <source>
        <dbReference type="EMBL" id="SAK55474.1"/>
    </source>
</evidence>
<evidence type="ECO:0000256" key="1">
    <source>
        <dbReference type="ARBA" id="ARBA00005495"/>
    </source>
</evidence>
<dbReference type="PANTHER" id="PTHR33337">
    <property type="entry name" value="GFA DOMAIN-CONTAINING PROTEIN"/>
    <property type="match status" value="1"/>
</dbReference>
<evidence type="ECO:0000256" key="4">
    <source>
        <dbReference type="ARBA" id="ARBA00023239"/>
    </source>
</evidence>
<protein>
    <submittedName>
        <fullName evidence="7">Glutathione-dependent formaldehyde-activating protein</fullName>
    </submittedName>
</protein>
<keyword evidence="4" id="KW-0456">Lyase</keyword>
<evidence type="ECO:0000256" key="2">
    <source>
        <dbReference type="ARBA" id="ARBA00022723"/>
    </source>
</evidence>
<keyword evidence="3" id="KW-0862">Zinc</keyword>
<gene>
    <name evidence="7" type="ORF">AWB80_02094</name>
</gene>
<feature type="region of interest" description="Disordered" evidence="5">
    <location>
        <begin position="129"/>
        <end position="148"/>
    </location>
</feature>
<keyword evidence="2" id="KW-0479">Metal-binding</keyword>
<dbReference type="Gene3D" id="3.90.1590.10">
    <property type="entry name" value="glutathione-dependent formaldehyde- activating enzyme (gfa)"/>
    <property type="match status" value="1"/>
</dbReference>
<evidence type="ECO:0000313" key="8">
    <source>
        <dbReference type="Proteomes" id="UP000054911"/>
    </source>
</evidence>
<dbReference type="GO" id="GO:0016846">
    <property type="term" value="F:carbon-sulfur lyase activity"/>
    <property type="evidence" value="ECO:0007669"/>
    <property type="project" value="InterPro"/>
</dbReference>
<dbReference type="OrthoDB" id="327703at2"/>
<sequence>MNVQTNDEGATTVHEGGCACGAFRFRATGKPKRVGMCHCMTCRQVHGSAFGAYAMYARGDVMMSGSLSTWRSSDDGRRHFCPVCGSVAYMEFTTRDEVDLPLGGFDETGLFEPDYELWVKHREPWLPQGVRPSYEEERPHEAAPSKTP</sequence>
<organism evidence="7 8">
    <name type="scientific">Caballeronia pedi</name>
    <dbReference type="NCBI Taxonomy" id="1777141"/>
    <lineage>
        <taxon>Bacteria</taxon>
        <taxon>Pseudomonadati</taxon>
        <taxon>Pseudomonadota</taxon>
        <taxon>Betaproteobacteria</taxon>
        <taxon>Burkholderiales</taxon>
        <taxon>Burkholderiaceae</taxon>
        <taxon>Caballeronia</taxon>
    </lineage>
</organism>
<dbReference type="GO" id="GO:0046872">
    <property type="term" value="F:metal ion binding"/>
    <property type="evidence" value="ECO:0007669"/>
    <property type="project" value="UniProtKB-KW"/>
</dbReference>
<dbReference type="AlphaFoldDB" id="A0A158ACA7"/>
<evidence type="ECO:0000256" key="3">
    <source>
        <dbReference type="ARBA" id="ARBA00022833"/>
    </source>
</evidence>
<comment type="caution">
    <text evidence="7">The sequence shown here is derived from an EMBL/GenBank/DDBJ whole genome shotgun (WGS) entry which is preliminary data.</text>
</comment>
<dbReference type="InterPro" id="IPR006913">
    <property type="entry name" value="CENP-V/GFA"/>
</dbReference>
<dbReference type="RefSeq" id="WP_061174582.1">
    <property type="nucleotide sequence ID" value="NZ_FCOE02000005.1"/>
</dbReference>
<dbReference type="PROSITE" id="PS51891">
    <property type="entry name" value="CENP_V_GFA"/>
    <property type="match status" value="1"/>
</dbReference>
<dbReference type="EMBL" id="FCOE02000005">
    <property type="protein sequence ID" value="SAK55474.1"/>
    <property type="molecule type" value="Genomic_DNA"/>
</dbReference>
<proteinExistence type="inferred from homology"/>
<keyword evidence="8" id="KW-1185">Reference proteome</keyword>
<feature type="domain" description="CENP-V/GFA" evidence="6">
    <location>
        <begin position="14"/>
        <end position="116"/>
    </location>
</feature>
<evidence type="ECO:0000259" key="6">
    <source>
        <dbReference type="PROSITE" id="PS51891"/>
    </source>
</evidence>
<accession>A0A158ACA7</accession>